<keyword evidence="4" id="KW-0689">Ribosomal protein</keyword>
<dbReference type="InterPro" id="IPR011332">
    <property type="entry name" value="Ribosomal_zn-bd"/>
</dbReference>
<evidence type="ECO:0000256" key="6">
    <source>
        <dbReference type="ARBA" id="ARBA00023274"/>
    </source>
</evidence>
<dbReference type="OrthoDB" id="275534at2759"/>
<dbReference type="EMBL" id="OU898283">
    <property type="protein sequence ID" value="CAG9839917.1"/>
    <property type="molecule type" value="Genomic_DNA"/>
</dbReference>
<evidence type="ECO:0000313" key="10">
    <source>
        <dbReference type="EMBL" id="CAG9839917.1"/>
    </source>
</evidence>
<evidence type="ECO:0000256" key="2">
    <source>
        <dbReference type="ARBA" id="ARBA00007596"/>
    </source>
</evidence>
<comment type="subunit">
    <text evidence="9">Component of the mitochondrial ribosome large subunit (39S) which comprises a 16S rRNA and about 50 distinct proteins.</text>
</comment>
<sequence>MFLTNVLLKRVKSKQIMVQMESVVSGHTFNKIRDRLADKLEVIRFDPYIMQESLYKEKKKIRSM</sequence>
<protein>
    <recommendedName>
        <fullName evidence="7">Large ribosomal subunit protein bL33m</fullName>
    </recommendedName>
    <alternativeName>
        <fullName evidence="8">39S ribosomal protein L33, mitochondrial</fullName>
    </alternativeName>
</protein>
<evidence type="ECO:0000256" key="9">
    <source>
        <dbReference type="ARBA" id="ARBA00038782"/>
    </source>
</evidence>
<reference evidence="10" key="1">
    <citation type="submission" date="2022-01" db="EMBL/GenBank/DDBJ databases">
        <authorList>
            <person name="King R."/>
        </authorList>
    </citation>
    <scope>NUCLEOTIDE SEQUENCE</scope>
</reference>
<dbReference type="SUPFAM" id="SSF57829">
    <property type="entry name" value="Zn-binding ribosomal proteins"/>
    <property type="match status" value="1"/>
</dbReference>
<gene>
    <name evidence="10" type="ORF">DIABBA_LOCUS12633</name>
</gene>
<organism evidence="10 11">
    <name type="scientific">Diabrotica balteata</name>
    <name type="common">Banded cucumber beetle</name>
    <dbReference type="NCBI Taxonomy" id="107213"/>
    <lineage>
        <taxon>Eukaryota</taxon>
        <taxon>Metazoa</taxon>
        <taxon>Ecdysozoa</taxon>
        <taxon>Arthropoda</taxon>
        <taxon>Hexapoda</taxon>
        <taxon>Insecta</taxon>
        <taxon>Pterygota</taxon>
        <taxon>Neoptera</taxon>
        <taxon>Endopterygota</taxon>
        <taxon>Coleoptera</taxon>
        <taxon>Polyphaga</taxon>
        <taxon>Cucujiformia</taxon>
        <taxon>Chrysomeloidea</taxon>
        <taxon>Chrysomelidae</taxon>
        <taxon>Galerucinae</taxon>
        <taxon>Diabroticina</taxon>
        <taxon>Diabroticites</taxon>
        <taxon>Diabrotica</taxon>
    </lineage>
</organism>
<keyword evidence="11" id="KW-1185">Reference proteome</keyword>
<dbReference type="InterPro" id="IPR052008">
    <property type="entry name" value="Mitoribosomal_protein_bL33"/>
</dbReference>
<dbReference type="GO" id="GO:0005739">
    <property type="term" value="C:mitochondrion"/>
    <property type="evidence" value="ECO:0007669"/>
    <property type="project" value="UniProtKB-SubCell"/>
</dbReference>
<comment type="subcellular location">
    <subcellularLocation>
        <location evidence="1">Mitochondrion</location>
    </subcellularLocation>
</comment>
<name>A0A9N9TBQ3_DIABA</name>
<dbReference type="InterPro" id="IPR038584">
    <property type="entry name" value="Ribosomal_bL33_sf"/>
</dbReference>
<evidence type="ECO:0000256" key="4">
    <source>
        <dbReference type="ARBA" id="ARBA00022980"/>
    </source>
</evidence>
<dbReference type="PANTHER" id="PTHR47037:SF1">
    <property type="entry name" value="LARGE RIBOSOMAL SUBUNIT PROTEIN BL33M"/>
    <property type="match status" value="1"/>
</dbReference>
<evidence type="ECO:0000256" key="1">
    <source>
        <dbReference type="ARBA" id="ARBA00004173"/>
    </source>
</evidence>
<evidence type="ECO:0000256" key="7">
    <source>
        <dbReference type="ARBA" id="ARBA00035275"/>
    </source>
</evidence>
<dbReference type="GO" id="GO:0006412">
    <property type="term" value="P:translation"/>
    <property type="evidence" value="ECO:0007669"/>
    <property type="project" value="InterPro"/>
</dbReference>
<comment type="similarity">
    <text evidence="2">Belongs to the bacterial ribosomal protein bL33 family.</text>
</comment>
<dbReference type="GO" id="GO:1990904">
    <property type="term" value="C:ribonucleoprotein complex"/>
    <property type="evidence" value="ECO:0007669"/>
    <property type="project" value="UniProtKB-KW"/>
</dbReference>
<dbReference type="Gene3D" id="2.20.28.120">
    <property type="entry name" value="Ribosomal protein L33"/>
    <property type="match status" value="1"/>
</dbReference>
<keyword evidence="5" id="KW-0496">Mitochondrion</keyword>
<keyword evidence="3" id="KW-0809">Transit peptide</keyword>
<dbReference type="AlphaFoldDB" id="A0A9N9TBQ3"/>
<keyword evidence="6" id="KW-0687">Ribonucleoprotein</keyword>
<evidence type="ECO:0000313" key="11">
    <source>
        <dbReference type="Proteomes" id="UP001153709"/>
    </source>
</evidence>
<dbReference type="Proteomes" id="UP001153709">
    <property type="component" value="Chromosome 8"/>
</dbReference>
<dbReference type="GO" id="GO:0005840">
    <property type="term" value="C:ribosome"/>
    <property type="evidence" value="ECO:0007669"/>
    <property type="project" value="UniProtKB-KW"/>
</dbReference>
<evidence type="ECO:0000256" key="8">
    <source>
        <dbReference type="ARBA" id="ARBA00035436"/>
    </source>
</evidence>
<dbReference type="FunFam" id="2.20.28.120:FF:000005">
    <property type="entry name" value="39S ribosomal protein L33, mitochondrial"/>
    <property type="match status" value="1"/>
</dbReference>
<proteinExistence type="inferred from homology"/>
<evidence type="ECO:0000256" key="5">
    <source>
        <dbReference type="ARBA" id="ARBA00023128"/>
    </source>
</evidence>
<dbReference type="PANTHER" id="PTHR47037">
    <property type="entry name" value="39S RIBOSOMAL PROTEIN L33, MITOCHONDRIAL"/>
    <property type="match status" value="1"/>
</dbReference>
<evidence type="ECO:0000256" key="3">
    <source>
        <dbReference type="ARBA" id="ARBA00022946"/>
    </source>
</evidence>
<accession>A0A9N9TBQ3</accession>